<dbReference type="GO" id="GO:0006357">
    <property type="term" value="P:regulation of transcription by RNA polymerase II"/>
    <property type="evidence" value="ECO:0000318"/>
    <property type="project" value="GO_Central"/>
</dbReference>
<dbReference type="InParanoid" id="D8SZ78"/>
<evidence type="ECO:0000256" key="3">
    <source>
        <dbReference type="ARBA" id="ARBA00023163"/>
    </source>
</evidence>
<keyword evidence="2" id="KW-0805">Transcription regulation</keyword>
<evidence type="ECO:0000259" key="5">
    <source>
        <dbReference type="PROSITE" id="PS50888"/>
    </source>
</evidence>
<dbReference type="InterPro" id="IPR024097">
    <property type="entry name" value="bHLH_ZIP_TF"/>
</dbReference>
<dbReference type="Gramene" id="EFJ10163">
    <property type="protein sequence ID" value="EFJ10163"/>
    <property type="gene ID" value="SELMODRAFT_128445"/>
</dbReference>
<keyword evidence="3" id="KW-0804">Transcription</keyword>
<dbReference type="SUPFAM" id="SSF47459">
    <property type="entry name" value="HLH, helix-loop-helix DNA-binding domain"/>
    <property type="match status" value="1"/>
</dbReference>
<dbReference type="PANTHER" id="PTHR12565:SF184">
    <property type="entry name" value="BHLH TRANSCRIPTION FACTOR"/>
    <property type="match status" value="1"/>
</dbReference>
<dbReference type="Gene3D" id="4.10.280.10">
    <property type="entry name" value="Helix-loop-helix DNA-binding domain"/>
    <property type="match status" value="1"/>
</dbReference>
<dbReference type="Proteomes" id="UP000001514">
    <property type="component" value="Unassembled WGS sequence"/>
</dbReference>
<dbReference type="GO" id="GO:0005634">
    <property type="term" value="C:nucleus"/>
    <property type="evidence" value="ECO:0000318"/>
    <property type="project" value="GO_Central"/>
</dbReference>
<accession>D8SZ78</accession>
<dbReference type="GO" id="GO:0000978">
    <property type="term" value="F:RNA polymerase II cis-regulatory region sequence-specific DNA binding"/>
    <property type="evidence" value="ECO:0000318"/>
    <property type="project" value="GO_Central"/>
</dbReference>
<dbReference type="PANTHER" id="PTHR12565">
    <property type="entry name" value="STEROL REGULATORY ELEMENT-BINDING PROTEIN"/>
    <property type="match status" value="1"/>
</dbReference>
<keyword evidence="4" id="KW-0539">Nucleus</keyword>
<comment type="subcellular location">
    <subcellularLocation>
        <location evidence="1">Nucleus</location>
    </subcellularLocation>
</comment>
<dbReference type="GO" id="GO:0046983">
    <property type="term" value="F:protein dimerization activity"/>
    <property type="evidence" value="ECO:0007669"/>
    <property type="project" value="InterPro"/>
</dbReference>
<dbReference type="PROSITE" id="PS50888">
    <property type="entry name" value="BHLH"/>
    <property type="match status" value="1"/>
</dbReference>
<dbReference type="KEGG" id="smo:SELMODRAFT_128445"/>
<evidence type="ECO:0000313" key="7">
    <source>
        <dbReference type="Proteomes" id="UP000001514"/>
    </source>
</evidence>
<dbReference type="InterPro" id="IPR011598">
    <property type="entry name" value="bHLH_dom"/>
</dbReference>
<dbReference type="Pfam" id="PF00010">
    <property type="entry name" value="HLH"/>
    <property type="match status" value="1"/>
</dbReference>
<dbReference type="HOGENOM" id="CLU_2929728_0_0_1"/>
<feature type="domain" description="BHLH" evidence="5">
    <location>
        <begin position="7"/>
        <end position="61"/>
    </location>
</feature>
<dbReference type="EMBL" id="GL377655">
    <property type="protein sequence ID" value="EFJ10163.1"/>
    <property type="molecule type" value="Genomic_DNA"/>
</dbReference>
<dbReference type="InterPro" id="IPR036638">
    <property type="entry name" value="HLH_DNA-bd_sf"/>
</dbReference>
<evidence type="ECO:0000256" key="1">
    <source>
        <dbReference type="ARBA" id="ARBA00004123"/>
    </source>
</evidence>
<sequence>VRARRGQATDPHSIAERLRREKIAERMKALQELVPNANKARSYPIHHQFWFLVLKFFAFFI</sequence>
<organism evidence="7">
    <name type="scientific">Selaginella moellendorffii</name>
    <name type="common">Spikemoss</name>
    <dbReference type="NCBI Taxonomy" id="88036"/>
    <lineage>
        <taxon>Eukaryota</taxon>
        <taxon>Viridiplantae</taxon>
        <taxon>Streptophyta</taxon>
        <taxon>Embryophyta</taxon>
        <taxon>Tracheophyta</taxon>
        <taxon>Lycopodiopsida</taxon>
        <taxon>Selaginellales</taxon>
        <taxon>Selaginellaceae</taxon>
        <taxon>Selaginella</taxon>
    </lineage>
</organism>
<evidence type="ECO:0000313" key="6">
    <source>
        <dbReference type="EMBL" id="EFJ10163.1"/>
    </source>
</evidence>
<evidence type="ECO:0000256" key="4">
    <source>
        <dbReference type="ARBA" id="ARBA00023242"/>
    </source>
</evidence>
<name>D8SZ78_SELML</name>
<reference evidence="6 7" key="1">
    <citation type="journal article" date="2011" name="Science">
        <title>The Selaginella genome identifies genetic changes associated with the evolution of vascular plants.</title>
        <authorList>
            <person name="Banks J.A."/>
            <person name="Nishiyama T."/>
            <person name="Hasebe M."/>
            <person name="Bowman J.L."/>
            <person name="Gribskov M."/>
            <person name="dePamphilis C."/>
            <person name="Albert V.A."/>
            <person name="Aono N."/>
            <person name="Aoyama T."/>
            <person name="Ambrose B.A."/>
            <person name="Ashton N.W."/>
            <person name="Axtell M.J."/>
            <person name="Barker E."/>
            <person name="Barker M.S."/>
            <person name="Bennetzen J.L."/>
            <person name="Bonawitz N.D."/>
            <person name="Chapple C."/>
            <person name="Cheng C."/>
            <person name="Correa L.G."/>
            <person name="Dacre M."/>
            <person name="DeBarry J."/>
            <person name="Dreyer I."/>
            <person name="Elias M."/>
            <person name="Engstrom E.M."/>
            <person name="Estelle M."/>
            <person name="Feng L."/>
            <person name="Finet C."/>
            <person name="Floyd S.K."/>
            <person name="Frommer W.B."/>
            <person name="Fujita T."/>
            <person name="Gramzow L."/>
            <person name="Gutensohn M."/>
            <person name="Harholt J."/>
            <person name="Hattori M."/>
            <person name="Heyl A."/>
            <person name="Hirai T."/>
            <person name="Hiwatashi Y."/>
            <person name="Ishikawa M."/>
            <person name="Iwata M."/>
            <person name="Karol K.G."/>
            <person name="Koehler B."/>
            <person name="Kolukisaoglu U."/>
            <person name="Kubo M."/>
            <person name="Kurata T."/>
            <person name="Lalonde S."/>
            <person name="Li K."/>
            <person name="Li Y."/>
            <person name="Litt A."/>
            <person name="Lyons E."/>
            <person name="Manning G."/>
            <person name="Maruyama T."/>
            <person name="Michael T.P."/>
            <person name="Mikami K."/>
            <person name="Miyazaki S."/>
            <person name="Morinaga S."/>
            <person name="Murata T."/>
            <person name="Mueller-Roeber B."/>
            <person name="Nelson D.R."/>
            <person name="Obara M."/>
            <person name="Oguri Y."/>
            <person name="Olmstead R.G."/>
            <person name="Onodera N."/>
            <person name="Petersen B.L."/>
            <person name="Pils B."/>
            <person name="Prigge M."/>
            <person name="Rensing S.A."/>
            <person name="Riano-Pachon D.M."/>
            <person name="Roberts A.W."/>
            <person name="Sato Y."/>
            <person name="Scheller H.V."/>
            <person name="Schulz B."/>
            <person name="Schulz C."/>
            <person name="Shakirov E.V."/>
            <person name="Shibagaki N."/>
            <person name="Shinohara N."/>
            <person name="Shippen D.E."/>
            <person name="Soerensen I."/>
            <person name="Sotooka R."/>
            <person name="Sugimoto N."/>
            <person name="Sugita M."/>
            <person name="Sumikawa N."/>
            <person name="Tanurdzic M."/>
            <person name="Theissen G."/>
            <person name="Ulvskov P."/>
            <person name="Wakazuki S."/>
            <person name="Weng J.K."/>
            <person name="Willats W.W."/>
            <person name="Wipf D."/>
            <person name="Wolf P.G."/>
            <person name="Yang L."/>
            <person name="Zimmer A.D."/>
            <person name="Zhu Q."/>
            <person name="Mitros T."/>
            <person name="Hellsten U."/>
            <person name="Loque D."/>
            <person name="Otillar R."/>
            <person name="Salamov A."/>
            <person name="Schmutz J."/>
            <person name="Shapiro H."/>
            <person name="Lindquist E."/>
            <person name="Lucas S."/>
            <person name="Rokhsar D."/>
            <person name="Grigoriev I.V."/>
        </authorList>
    </citation>
    <scope>NUCLEOTIDE SEQUENCE [LARGE SCALE GENOMIC DNA]</scope>
</reference>
<proteinExistence type="predicted"/>
<dbReference type="OMA" id="WFLVLKF"/>
<protein>
    <recommendedName>
        <fullName evidence="5">BHLH domain-containing protein</fullName>
    </recommendedName>
</protein>
<keyword evidence="7" id="KW-1185">Reference proteome</keyword>
<evidence type="ECO:0000256" key="2">
    <source>
        <dbReference type="ARBA" id="ARBA00023015"/>
    </source>
</evidence>
<dbReference type="GO" id="GO:0000981">
    <property type="term" value="F:DNA-binding transcription factor activity, RNA polymerase II-specific"/>
    <property type="evidence" value="ECO:0000318"/>
    <property type="project" value="GO_Central"/>
</dbReference>
<dbReference type="OrthoDB" id="759159at2759"/>
<dbReference type="AlphaFoldDB" id="D8SZ78"/>
<feature type="non-terminal residue" evidence="6">
    <location>
        <position position="1"/>
    </location>
</feature>
<gene>
    <name evidence="6" type="ORF">SELMODRAFT_128445</name>
</gene>